<dbReference type="GO" id="GO:0003677">
    <property type="term" value="F:DNA binding"/>
    <property type="evidence" value="ECO:0007669"/>
    <property type="project" value="UniProtKB-KW"/>
</dbReference>
<dbReference type="SUPFAM" id="SSF46785">
    <property type="entry name" value="Winged helix' DNA-binding domain"/>
    <property type="match status" value="1"/>
</dbReference>
<dbReference type="InterPro" id="IPR036390">
    <property type="entry name" value="WH_DNA-bd_sf"/>
</dbReference>
<dbReference type="Proteomes" id="UP000219775">
    <property type="component" value="Unassembled WGS sequence"/>
</dbReference>
<evidence type="ECO:0000256" key="1">
    <source>
        <dbReference type="ARBA" id="ARBA00023125"/>
    </source>
</evidence>
<dbReference type="RefSeq" id="WP_097849524.1">
    <property type="nucleotide sequence ID" value="NZ_NUAS01000001.1"/>
</dbReference>
<proteinExistence type="predicted"/>
<dbReference type="PRINTS" id="PR00034">
    <property type="entry name" value="HTHCRP"/>
</dbReference>
<dbReference type="CDD" id="cd00090">
    <property type="entry name" value="HTH_ARSR"/>
    <property type="match status" value="1"/>
</dbReference>
<name>A0A2B5U5B9_9BACI</name>
<comment type="caution">
    <text evidence="2">The sequence shown here is derived from an EMBL/GenBank/DDBJ whole genome shotgun (WGS) entry which is preliminary data.</text>
</comment>
<dbReference type="InterPro" id="IPR012318">
    <property type="entry name" value="HTH_CRP"/>
</dbReference>
<dbReference type="SMART" id="SM00419">
    <property type="entry name" value="HTH_CRP"/>
    <property type="match status" value="1"/>
</dbReference>
<keyword evidence="1" id="KW-0238">DNA-binding</keyword>
<dbReference type="AlphaFoldDB" id="A0A2B5U5B9"/>
<accession>A0A2B5U5B9</accession>
<dbReference type="InterPro" id="IPR011991">
    <property type="entry name" value="ArsR-like_HTH"/>
</dbReference>
<dbReference type="GO" id="GO:0006355">
    <property type="term" value="P:regulation of DNA-templated transcription"/>
    <property type="evidence" value="ECO:0007669"/>
    <property type="project" value="InterPro"/>
</dbReference>
<reference evidence="2 3" key="1">
    <citation type="submission" date="2017-09" db="EMBL/GenBank/DDBJ databases">
        <title>Large-scale bioinformatics analysis of Bacillus genomes uncovers conserved roles of natural products in bacterial physiology.</title>
        <authorList>
            <consortium name="Agbiome Team Llc"/>
            <person name="Bleich R.M."/>
            <person name="Grubbs K.J."/>
            <person name="Santa Maria K.C."/>
            <person name="Allen S.E."/>
            <person name="Farag S."/>
            <person name="Shank E.A."/>
            <person name="Bowers A."/>
        </authorList>
    </citation>
    <scope>NUCLEOTIDE SEQUENCE [LARGE SCALE GENOMIC DNA]</scope>
    <source>
        <strain evidence="2 3">AFS009893</strain>
    </source>
</reference>
<gene>
    <name evidence="2" type="ORF">CN613_20105</name>
</gene>
<dbReference type="EMBL" id="NUDP01000077">
    <property type="protein sequence ID" value="PEM67080.1"/>
    <property type="molecule type" value="Genomic_DNA"/>
</dbReference>
<sequence length="203" mass="23296">MTKVVDFGQAEKNARKRDLEIENEQFKQDHNEVSKAELEKAMEIMAKATGKELYIGTKKSPQSKVRFVQLIQDNWNYALETGYFTDEEILFLMRIQRFLQFKSNCIVDDIHSRSAVPMTQTQIAERLGTSKPKVSRVLKQLQEKGVVVKAVGQEIEGNNVRTNAIFINPNIMFSGERDNIEVTLKALFIKSKPLLKKFPIALF</sequence>
<dbReference type="Pfam" id="PF13545">
    <property type="entry name" value="HTH_Crp_2"/>
    <property type="match status" value="1"/>
</dbReference>
<evidence type="ECO:0000313" key="2">
    <source>
        <dbReference type="EMBL" id="PEM67080.1"/>
    </source>
</evidence>
<evidence type="ECO:0000313" key="3">
    <source>
        <dbReference type="Proteomes" id="UP000219775"/>
    </source>
</evidence>
<organism evidence="2 3">
    <name type="scientific">Bacillus pseudomycoides</name>
    <dbReference type="NCBI Taxonomy" id="64104"/>
    <lineage>
        <taxon>Bacteria</taxon>
        <taxon>Bacillati</taxon>
        <taxon>Bacillota</taxon>
        <taxon>Bacilli</taxon>
        <taxon>Bacillales</taxon>
        <taxon>Bacillaceae</taxon>
        <taxon>Bacillus</taxon>
        <taxon>Bacillus cereus group</taxon>
    </lineage>
</organism>
<protein>
    <submittedName>
        <fullName evidence="2">Uncharacterized protein</fullName>
    </submittedName>
</protein>
<dbReference type="Gene3D" id="1.10.10.60">
    <property type="entry name" value="Homeodomain-like"/>
    <property type="match status" value="1"/>
</dbReference>